<organism evidence="2 4">
    <name type="scientific">Streptomyces decoyicus</name>
    <dbReference type="NCBI Taxonomy" id="249567"/>
    <lineage>
        <taxon>Bacteria</taxon>
        <taxon>Bacillati</taxon>
        <taxon>Actinomycetota</taxon>
        <taxon>Actinomycetes</taxon>
        <taxon>Kitasatosporales</taxon>
        <taxon>Streptomycetaceae</taxon>
        <taxon>Streptomyces</taxon>
    </lineage>
</organism>
<keyword evidence="1" id="KW-0472">Membrane</keyword>
<keyword evidence="4" id="KW-1185">Reference proteome</keyword>
<evidence type="ECO:0008006" key="5">
    <source>
        <dbReference type="Google" id="ProtNLM"/>
    </source>
</evidence>
<name>A0ABZ1F8D9_9ACTN</name>
<feature type="transmembrane region" description="Helical" evidence="1">
    <location>
        <begin position="52"/>
        <end position="72"/>
    </location>
</feature>
<evidence type="ECO:0000313" key="2">
    <source>
        <dbReference type="EMBL" id="WSB66500.1"/>
    </source>
</evidence>
<protein>
    <recommendedName>
        <fullName evidence="5">Integral membrane protein</fullName>
    </recommendedName>
</protein>
<proteinExistence type="predicted"/>
<dbReference type="EMBL" id="CP109106">
    <property type="protein sequence ID" value="WSB73757.1"/>
    <property type="molecule type" value="Genomic_DNA"/>
</dbReference>
<evidence type="ECO:0000313" key="4">
    <source>
        <dbReference type="Proteomes" id="UP001344251"/>
    </source>
</evidence>
<sequence>MSHSTDPTPPPVQGTSRRHRLIRHLRVIKARLRAATWRTVCRLGVQLGDGAAYTAGAFLVVGLVAYCAGLPLREVLDILKP</sequence>
<keyword evidence="1" id="KW-0812">Transmembrane</keyword>
<accession>A0ABZ1F8D9</accession>
<dbReference type="RefSeq" id="WP_326615610.1">
    <property type="nucleotide sequence ID" value="NZ_CP109106.1"/>
</dbReference>
<dbReference type="Proteomes" id="UP001344251">
    <property type="component" value="Chromosome"/>
</dbReference>
<evidence type="ECO:0000256" key="1">
    <source>
        <dbReference type="SAM" id="Phobius"/>
    </source>
</evidence>
<dbReference type="EMBL" id="CP109106">
    <property type="protein sequence ID" value="WSB66500.1"/>
    <property type="molecule type" value="Genomic_DNA"/>
</dbReference>
<evidence type="ECO:0000313" key="3">
    <source>
        <dbReference type="EMBL" id="WSB73757.1"/>
    </source>
</evidence>
<gene>
    <name evidence="2" type="ORF">OG863_00015</name>
    <name evidence="3" type="ORF">OG863_40750</name>
</gene>
<reference evidence="2 4" key="1">
    <citation type="submission" date="2022-10" db="EMBL/GenBank/DDBJ databases">
        <title>The complete genomes of actinobacterial strains from the NBC collection.</title>
        <authorList>
            <person name="Joergensen T.S."/>
            <person name="Alvarez Arevalo M."/>
            <person name="Sterndorff E.B."/>
            <person name="Faurdal D."/>
            <person name="Vuksanovic O."/>
            <person name="Mourched A.-S."/>
            <person name="Charusanti P."/>
            <person name="Shaw S."/>
            <person name="Blin K."/>
            <person name="Weber T."/>
        </authorList>
    </citation>
    <scope>NUCLEOTIDE SEQUENCE [LARGE SCALE GENOMIC DNA]</scope>
    <source>
        <strain evidence="2 4">NBC 01774</strain>
    </source>
</reference>
<keyword evidence="1" id="KW-1133">Transmembrane helix</keyword>